<sequence>MNLRLLYLTATTLWPLHCVATVLEPRSSTNTCQTVLSPTYAAPTVSSGWTGQLVFSGLTLPRSIVLDSSGALLILESGVGIRRLTFTDNGGSCITADGDGTLIVNMTSLNHGLAMSPDGKTIYASNPESVFSWPYSNITGSVTANATTVVSGMANDDQVTRTVLASQLEPGTIIVSRGSGGSEEGARNSSSGLGQVKAFNLSELTSSSEPYDFSTSGRLLGWGLNNAVGLAEHPKTGGIFSMENGVDNLTRDGEDIHDSNPGDEMNYHGMLSISEEANDEDQGGNYGYPFCHATWNTSISDAPAGLVAGEQFSVFNNATSNDSFCEQDFVRPRLTFLPHQAPMDIVFSSDGATAYVSFHGSVDGADPKGYLVGSVAFDSVTGQPTRAYDTYIALDDIIQNTDDASCPSCLRPVGLTMLDDRVLFSSDATGEIYVLIKSATSSSARERTIHVAIGVSVAFACVVIILAGVIYWRWKRSRELLGGHTSGPDSGSMSLGGVYGRDESKTPGIQLALRKSRRRSSDVRNTFQDDLQGQEHPRSPGR</sequence>
<dbReference type="EMBL" id="JAPEVB010000004">
    <property type="protein sequence ID" value="KAJ4389541.1"/>
    <property type="molecule type" value="Genomic_DNA"/>
</dbReference>
<name>A0A9W9CW57_9PEZI</name>
<keyword evidence="2" id="KW-0812">Transmembrane</keyword>
<evidence type="ECO:0000259" key="4">
    <source>
        <dbReference type="Pfam" id="PF22807"/>
    </source>
</evidence>
<comment type="caution">
    <text evidence="5">The sequence shown here is derived from an EMBL/GenBank/DDBJ whole genome shotgun (WGS) entry which is preliminary data.</text>
</comment>
<dbReference type="InterPro" id="IPR011042">
    <property type="entry name" value="6-blade_b-propeller_TolB-like"/>
</dbReference>
<dbReference type="InterPro" id="IPR054539">
    <property type="entry name" value="Beta-prop_PDH"/>
</dbReference>
<feature type="chain" id="PRO_5040792760" description="Pyrroloquinoline quinone-dependent pyranose dehydrogenase beta-propeller domain-containing protein" evidence="3">
    <location>
        <begin position="21"/>
        <end position="542"/>
    </location>
</feature>
<keyword evidence="3" id="KW-0732">Signal</keyword>
<dbReference type="Gene3D" id="2.120.10.30">
    <property type="entry name" value="TolB, C-terminal domain"/>
    <property type="match status" value="1"/>
</dbReference>
<evidence type="ECO:0000313" key="6">
    <source>
        <dbReference type="Proteomes" id="UP001140453"/>
    </source>
</evidence>
<feature type="compositionally biased region" description="Basic and acidic residues" evidence="1">
    <location>
        <begin position="533"/>
        <end position="542"/>
    </location>
</feature>
<feature type="signal peptide" evidence="3">
    <location>
        <begin position="1"/>
        <end position="20"/>
    </location>
</feature>
<feature type="region of interest" description="Disordered" evidence="1">
    <location>
        <begin position="483"/>
        <end position="542"/>
    </location>
</feature>
<dbReference type="SUPFAM" id="SSF50952">
    <property type="entry name" value="Soluble quinoprotein glucose dehydrogenase"/>
    <property type="match status" value="1"/>
</dbReference>
<dbReference type="Pfam" id="PF22807">
    <property type="entry name" value="TrAA12"/>
    <property type="match status" value="1"/>
</dbReference>
<dbReference type="InterPro" id="IPR011041">
    <property type="entry name" value="Quinoprot_gluc/sorb_DH_b-prop"/>
</dbReference>
<protein>
    <recommendedName>
        <fullName evidence="4">Pyrroloquinoline quinone-dependent pyranose dehydrogenase beta-propeller domain-containing protein</fullName>
    </recommendedName>
</protein>
<feature type="transmembrane region" description="Helical" evidence="2">
    <location>
        <begin position="449"/>
        <end position="472"/>
    </location>
</feature>
<gene>
    <name evidence="5" type="ORF">N0V93_007011</name>
</gene>
<accession>A0A9W9CW57</accession>
<evidence type="ECO:0000256" key="3">
    <source>
        <dbReference type="SAM" id="SignalP"/>
    </source>
</evidence>
<organism evidence="5 6">
    <name type="scientific">Gnomoniopsis smithogilvyi</name>
    <dbReference type="NCBI Taxonomy" id="1191159"/>
    <lineage>
        <taxon>Eukaryota</taxon>
        <taxon>Fungi</taxon>
        <taxon>Dikarya</taxon>
        <taxon>Ascomycota</taxon>
        <taxon>Pezizomycotina</taxon>
        <taxon>Sordariomycetes</taxon>
        <taxon>Sordariomycetidae</taxon>
        <taxon>Diaporthales</taxon>
        <taxon>Gnomoniaceae</taxon>
        <taxon>Gnomoniopsis</taxon>
    </lineage>
</organism>
<keyword evidence="2" id="KW-1133">Transmembrane helix</keyword>
<evidence type="ECO:0000313" key="5">
    <source>
        <dbReference type="EMBL" id="KAJ4389541.1"/>
    </source>
</evidence>
<dbReference type="OrthoDB" id="507128at2759"/>
<reference evidence="5" key="1">
    <citation type="submission" date="2022-10" db="EMBL/GenBank/DDBJ databases">
        <title>Tapping the CABI collections for fungal endophytes: first genome assemblies for Collariella, Neodidymelliopsis, Ascochyta clinopodiicola, Didymella pomorum, Didymosphaeria variabile, Neocosmospora piperis and Neocucurbitaria cava.</title>
        <authorList>
            <person name="Hill R."/>
        </authorList>
    </citation>
    <scope>NUCLEOTIDE SEQUENCE</scope>
    <source>
        <strain evidence="5">IMI 355082</strain>
    </source>
</reference>
<dbReference type="Proteomes" id="UP001140453">
    <property type="component" value="Unassembled WGS sequence"/>
</dbReference>
<evidence type="ECO:0000256" key="1">
    <source>
        <dbReference type="SAM" id="MobiDB-lite"/>
    </source>
</evidence>
<dbReference type="AlphaFoldDB" id="A0A9W9CW57"/>
<feature type="domain" description="Pyrroloquinoline quinone-dependent pyranose dehydrogenase beta-propeller" evidence="4">
    <location>
        <begin position="43"/>
        <end position="436"/>
    </location>
</feature>
<proteinExistence type="predicted"/>
<evidence type="ECO:0000256" key="2">
    <source>
        <dbReference type="SAM" id="Phobius"/>
    </source>
</evidence>
<keyword evidence="6" id="KW-1185">Reference proteome</keyword>
<keyword evidence="2" id="KW-0472">Membrane</keyword>